<dbReference type="Proteomes" id="UP000305778">
    <property type="component" value="Unassembled WGS sequence"/>
</dbReference>
<protein>
    <submittedName>
        <fullName evidence="1">Uncharacterized protein</fullName>
    </submittedName>
</protein>
<evidence type="ECO:0000313" key="1">
    <source>
        <dbReference type="EMBL" id="TKA13107.1"/>
    </source>
</evidence>
<organism evidence="1 2">
    <name type="scientific">Actinacidiphila oryziradicis</name>
    <dbReference type="NCBI Taxonomy" id="2571141"/>
    <lineage>
        <taxon>Bacteria</taxon>
        <taxon>Bacillati</taxon>
        <taxon>Actinomycetota</taxon>
        <taxon>Actinomycetes</taxon>
        <taxon>Kitasatosporales</taxon>
        <taxon>Streptomycetaceae</taxon>
        <taxon>Actinacidiphila</taxon>
    </lineage>
</organism>
<name>A0A4U0SYG7_9ACTN</name>
<proteinExistence type="predicted"/>
<evidence type="ECO:0000313" key="2">
    <source>
        <dbReference type="Proteomes" id="UP000305778"/>
    </source>
</evidence>
<dbReference type="RefSeq" id="WP_136721975.1">
    <property type="nucleotide sequence ID" value="NZ_SUMC01000002.1"/>
</dbReference>
<accession>A0A4U0SYG7</accession>
<reference evidence="1 2" key="1">
    <citation type="submission" date="2019-04" db="EMBL/GenBank/DDBJ databases">
        <title>Streptomyces oryziradicis sp. nov., a novel actinomycete isolated from rhizosphere soil of rice (Oryza sativa L.).</title>
        <authorList>
            <person name="Li C."/>
        </authorList>
    </citation>
    <scope>NUCLEOTIDE SEQUENCE [LARGE SCALE GENOMIC DNA]</scope>
    <source>
        <strain evidence="1 2">NEAU-C40</strain>
    </source>
</reference>
<comment type="caution">
    <text evidence="1">The sequence shown here is derived from an EMBL/GenBank/DDBJ whole genome shotgun (WGS) entry which is preliminary data.</text>
</comment>
<sequence length="68" mass="7084">MDRATQDADARRIGDQVAAELQLGFAGAGFWIAASGAAPMGGRAYVSIAPVRADVAARLIDPLREWAA</sequence>
<dbReference type="EMBL" id="SUMC01000002">
    <property type="protein sequence ID" value="TKA13107.1"/>
    <property type="molecule type" value="Genomic_DNA"/>
</dbReference>
<dbReference type="OrthoDB" id="4344770at2"/>
<dbReference type="AlphaFoldDB" id="A0A4U0SYG7"/>
<keyword evidence="2" id="KW-1185">Reference proteome</keyword>
<gene>
    <name evidence="1" type="ORF">FCI23_03785</name>
</gene>